<evidence type="ECO:0000256" key="9">
    <source>
        <dbReference type="PROSITE-ProRule" id="PRU00221"/>
    </source>
</evidence>
<dbReference type="GO" id="GO:0006335">
    <property type="term" value="P:DNA replication-dependent chromatin assembly"/>
    <property type="evidence" value="ECO:0007669"/>
    <property type="project" value="InterPro"/>
</dbReference>
<dbReference type="SUPFAM" id="SSF50978">
    <property type="entry name" value="WD40 repeat-like"/>
    <property type="match status" value="1"/>
</dbReference>
<gene>
    <name evidence="11" type="ORF">BN9_033760</name>
</gene>
<evidence type="ECO:0000259" key="10">
    <source>
        <dbReference type="Pfam" id="PF24105"/>
    </source>
</evidence>
<evidence type="ECO:0000256" key="7">
    <source>
        <dbReference type="ARBA" id="ARBA00023204"/>
    </source>
</evidence>
<dbReference type="EMBL" id="CAIX01000036">
    <property type="protein sequence ID" value="CCI42592.1"/>
    <property type="molecule type" value="Genomic_DNA"/>
</dbReference>
<dbReference type="AlphaFoldDB" id="A0A024G8D7"/>
<evidence type="ECO:0000313" key="12">
    <source>
        <dbReference type="Proteomes" id="UP000053237"/>
    </source>
</evidence>
<keyword evidence="4" id="KW-0677">Repeat</keyword>
<dbReference type="PANTHER" id="PTHR15271">
    <property type="entry name" value="CHROMATIN ASSEMBLY FACTOR 1 SUBUNIT B"/>
    <property type="match status" value="1"/>
</dbReference>
<dbReference type="InterPro" id="IPR019775">
    <property type="entry name" value="WD40_repeat_CS"/>
</dbReference>
<dbReference type="Proteomes" id="UP000053237">
    <property type="component" value="Unassembled WGS sequence"/>
</dbReference>
<dbReference type="OrthoDB" id="71227at2759"/>
<dbReference type="GO" id="GO:0033186">
    <property type="term" value="C:CAF-1 complex"/>
    <property type="evidence" value="ECO:0007669"/>
    <property type="project" value="TreeGrafter"/>
</dbReference>
<keyword evidence="6" id="KW-0156">Chromatin regulator</keyword>
<evidence type="ECO:0000256" key="1">
    <source>
        <dbReference type="ARBA" id="ARBA00004123"/>
    </source>
</evidence>
<organism evidence="11 12">
    <name type="scientific">Albugo candida</name>
    <dbReference type="NCBI Taxonomy" id="65357"/>
    <lineage>
        <taxon>Eukaryota</taxon>
        <taxon>Sar</taxon>
        <taxon>Stramenopiles</taxon>
        <taxon>Oomycota</taxon>
        <taxon>Peronosporomycetes</taxon>
        <taxon>Albuginales</taxon>
        <taxon>Albuginaceae</taxon>
        <taxon>Albugo</taxon>
    </lineage>
</organism>
<protein>
    <recommendedName>
        <fullName evidence="10">CAF1B/HIR1 beta-propeller domain-containing protein</fullName>
    </recommendedName>
</protein>
<comment type="similarity">
    <text evidence="2">Belongs to the WD repeat HIR1 family.</text>
</comment>
<comment type="caution">
    <text evidence="11">The sequence shown here is derived from an EMBL/GenBank/DDBJ whole genome shotgun (WGS) entry which is preliminary data.</text>
</comment>
<dbReference type="InterPro" id="IPR045145">
    <property type="entry name" value="PTHR15271"/>
</dbReference>
<dbReference type="PROSITE" id="PS50082">
    <property type="entry name" value="WD_REPEATS_2"/>
    <property type="match status" value="2"/>
</dbReference>
<dbReference type="STRING" id="65357.A0A024G8D7"/>
<dbReference type="GO" id="GO:0006334">
    <property type="term" value="P:nucleosome assembly"/>
    <property type="evidence" value="ECO:0007669"/>
    <property type="project" value="TreeGrafter"/>
</dbReference>
<dbReference type="SMART" id="SM00320">
    <property type="entry name" value="WD40"/>
    <property type="match status" value="6"/>
</dbReference>
<dbReference type="InterPro" id="IPR036322">
    <property type="entry name" value="WD40_repeat_dom_sf"/>
</dbReference>
<evidence type="ECO:0000256" key="4">
    <source>
        <dbReference type="ARBA" id="ARBA00022737"/>
    </source>
</evidence>
<feature type="repeat" description="WD" evidence="9">
    <location>
        <begin position="76"/>
        <end position="107"/>
    </location>
</feature>
<dbReference type="PROSITE" id="PS50294">
    <property type="entry name" value="WD_REPEATS_REGION"/>
    <property type="match status" value="2"/>
</dbReference>
<evidence type="ECO:0000256" key="8">
    <source>
        <dbReference type="ARBA" id="ARBA00023242"/>
    </source>
</evidence>
<proteinExistence type="inferred from homology"/>
<evidence type="ECO:0000313" key="11">
    <source>
        <dbReference type="EMBL" id="CCI42592.1"/>
    </source>
</evidence>
<sequence length="498" mass="56232">MHNSVSKLCVETPEIRWHYGPTGLNEAILSLDFISVDKDDPICDSKVHILATGGADKEVKLWRIQPLELPAFIFSLTGHDRSVNCVRFSPNKRYLASASDDATILIWTRAKNTESRWEWHTIQSFSDVSRTLLACGHKGDITDLAWSPDSRYLCSTSIDNTTVIWDIETSSVLERKKDHKEFVQGSAWDPLNEYLVTEGNDRTCRVYALSGLNKANRNHKRFRKCVCVHTIKTRASQANEIDTGKGIDQNHRHRIFVDDTCPAFARRLTWTPDGMYLLTPTALFRDENGQVHNTVYAFARGDLSQPVLHLPGHEKASICVRCVPQLFAQKESNGSNFFQTEFRTVFAVVSLDSIRIYDSQQSHPIYTIRDAHYADLTDASWSADGQVLAVSSTDGYISFLHFEKEHFGSMLAEAGAFNKSRILETVRNRMLAGMSAPANKRARSPELLTSKKAEKKRAKLTSTVLKTLPKNEKTLAEKTNVLQVRKKSKTVKLDRIAI</sequence>
<dbReference type="GO" id="GO:0005634">
    <property type="term" value="C:nucleus"/>
    <property type="evidence" value="ECO:0007669"/>
    <property type="project" value="UniProtKB-SubCell"/>
</dbReference>
<evidence type="ECO:0000256" key="6">
    <source>
        <dbReference type="ARBA" id="ARBA00022853"/>
    </source>
</evidence>
<evidence type="ECO:0000256" key="2">
    <source>
        <dbReference type="ARBA" id="ARBA00007306"/>
    </source>
</evidence>
<evidence type="ECO:0000256" key="5">
    <source>
        <dbReference type="ARBA" id="ARBA00022763"/>
    </source>
</evidence>
<keyword evidence="12" id="KW-1185">Reference proteome</keyword>
<dbReference type="InterPro" id="IPR055410">
    <property type="entry name" value="Beta-prop_CAF1B_HIR1"/>
</dbReference>
<dbReference type="PROSITE" id="PS00678">
    <property type="entry name" value="WD_REPEATS_1"/>
    <property type="match status" value="1"/>
</dbReference>
<dbReference type="GO" id="GO:0006281">
    <property type="term" value="P:DNA repair"/>
    <property type="evidence" value="ECO:0007669"/>
    <property type="project" value="UniProtKB-KW"/>
</dbReference>
<name>A0A024G8D7_9STRA</name>
<dbReference type="Gene3D" id="2.130.10.10">
    <property type="entry name" value="YVTN repeat-like/Quinoprotein amine dehydrogenase"/>
    <property type="match status" value="2"/>
</dbReference>
<feature type="domain" description="CAF1B/HIR1 beta-propeller" evidence="10">
    <location>
        <begin position="10"/>
        <end position="405"/>
    </location>
</feature>
<dbReference type="InParanoid" id="A0A024G8D7"/>
<keyword evidence="8" id="KW-0539">Nucleus</keyword>
<dbReference type="PANTHER" id="PTHR15271:SF4">
    <property type="entry name" value="CHROMATIN ASSEMBLY FACTOR 1 SUBUNIT B"/>
    <property type="match status" value="1"/>
</dbReference>
<reference evidence="11 12" key="1">
    <citation type="submission" date="2012-05" db="EMBL/GenBank/DDBJ databases">
        <title>Recombination and specialization in a pathogen metapopulation.</title>
        <authorList>
            <person name="Gardiner A."/>
            <person name="Kemen E."/>
            <person name="Schultz-Larsen T."/>
            <person name="MacLean D."/>
            <person name="Van Oosterhout C."/>
            <person name="Jones J.D.G."/>
        </authorList>
    </citation>
    <scope>NUCLEOTIDE SEQUENCE [LARGE SCALE GENOMIC DNA]</scope>
    <source>
        <strain evidence="11 12">Ac Nc2</strain>
    </source>
</reference>
<feature type="repeat" description="WD" evidence="9">
    <location>
        <begin position="134"/>
        <end position="175"/>
    </location>
</feature>
<evidence type="ECO:0000256" key="3">
    <source>
        <dbReference type="ARBA" id="ARBA00022574"/>
    </source>
</evidence>
<dbReference type="InterPro" id="IPR001680">
    <property type="entry name" value="WD40_rpt"/>
</dbReference>
<keyword evidence="7" id="KW-0234">DNA repair</keyword>
<accession>A0A024G8D7</accession>
<dbReference type="InterPro" id="IPR015943">
    <property type="entry name" value="WD40/YVTN_repeat-like_dom_sf"/>
</dbReference>
<dbReference type="Pfam" id="PF24105">
    <property type="entry name" value="Beta-prop_CAF1B_HIR1"/>
    <property type="match status" value="1"/>
</dbReference>
<keyword evidence="3 9" id="KW-0853">WD repeat</keyword>
<comment type="subcellular location">
    <subcellularLocation>
        <location evidence="1">Nucleus</location>
    </subcellularLocation>
</comment>
<keyword evidence="5" id="KW-0227">DNA damage</keyword>